<dbReference type="PANTHER" id="PTHR11228:SF7">
    <property type="entry name" value="PQQA PEPTIDE CYCLASE"/>
    <property type="match status" value="1"/>
</dbReference>
<evidence type="ECO:0000256" key="6">
    <source>
        <dbReference type="ARBA" id="ARBA00023014"/>
    </source>
</evidence>
<evidence type="ECO:0000259" key="7">
    <source>
        <dbReference type="PROSITE" id="PS51918"/>
    </source>
</evidence>
<dbReference type="SFLD" id="SFLDG01067">
    <property type="entry name" value="SPASM/twitch_domain_containing"/>
    <property type="match status" value="1"/>
</dbReference>
<comment type="caution">
    <text evidence="8">The sequence shown here is derived from an EMBL/GenBank/DDBJ whole genome shotgun (WGS) entry which is preliminary data.</text>
</comment>
<dbReference type="GO" id="GO:0046872">
    <property type="term" value="F:metal ion binding"/>
    <property type="evidence" value="ECO:0007669"/>
    <property type="project" value="UniProtKB-KW"/>
</dbReference>
<dbReference type="InterPro" id="IPR013785">
    <property type="entry name" value="Aldolase_TIM"/>
</dbReference>
<dbReference type="AlphaFoldDB" id="A0A5C8D5M0"/>
<gene>
    <name evidence="8" type="ORF">EPJ79_00760</name>
</gene>
<sequence length="324" mass="37485">MNKEINWIEHRGRVYLKDVLPLDTPFKIELEPTSACNFKCIYCRHSTVKIKPQFMSMEIFDRIILGLKKFPNKIKTLHFVGIGEPLLNKNIYEMITKAKEVADDVALITNGSLLTKENSNKLIETGINTIRVSLQGINEEDYLKTAGYKINFNEFIDNLEYLYKNKSNITKLYLKMPDIAINTDIKKKIFYELFEDKCDYLIIQNIAKLFSDVDYSNIIVNETKNNFRICPQLFYMLCIAVSGSVYPCCAGYHKNNLKVGDINDSLVDIFSGGGGQHSKNIRLIHLKGMKDTIDACKKCEIPNYYYNKYDDIDDYADELLKKYE</sequence>
<dbReference type="EMBL" id="SAXU01000001">
    <property type="protein sequence ID" value="TXJ19721.1"/>
    <property type="molecule type" value="Genomic_DNA"/>
</dbReference>
<evidence type="ECO:0000256" key="3">
    <source>
        <dbReference type="ARBA" id="ARBA00022691"/>
    </source>
</evidence>
<protein>
    <submittedName>
        <fullName evidence="8">Radical SAM/SPASM domain-containing protein</fullName>
    </submittedName>
</protein>
<organism evidence="8 9">
    <name type="scientific">Brachyspira aalborgi</name>
    <dbReference type="NCBI Taxonomy" id="29522"/>
    <lineage>
        <taxon>Bacteria</taxon>
        <taxon>Pseudomonadati</taxon>
        <taxon>Spirochaetota</taxon>
        <taxon>Spirochaetia</taxon>
        <taxon>Brachyspirales</taxon>
        <taxon>Brachyspiraceae</taxon>
        <taxon>Brachyspira</taxon>
    </lineage>
</organism>
<keyword evidence="6" id="KW-0411">Iron-sulfur</keyword>
<dbReference type="SUPFAM" id="SSF102114">
    <property type="entry name" value="Radical SAM enzymes"/>
    <property type="match status" value="1"/>
</dbReference>
<dbReference type="Pfam" id="PF04055">
    <property type="entry name" value="Radical_SAM"/>
    <property type="match status" value="1"/>
</dbReference>
<evidence type="ECO:0000313" key="8">
    <source>
        <dbReference type="EMBL" id="TXJ19721.1"/>
    </source>
</evidence>
<dbReference type="Proteomes" id="UP000324638">
    <property type="component" value="Unassembled WGS sequence"/>
</dbReference>
<dbReference type="Pfam" id="PF13186">
    <property type="entry name" value="SPASM"/>
    <property type="match status" value="1"/>
</dbReference>
<reference evidence="8 9" key="1">
    <citation type="journal article" date="1992" name="Lakartidningen">
        <title>[Penicillin V and not amoxicillin is the first choice preparation in acute otitis].</title>
        <authorList>
            <person name="Kamme C."/>
            <person name="Lundgren K."/>
            <person name="Prellner K."/>
        </authorList>
    </citation>
    <scope>NUCLEOTIDE SEQUENCE [LARGE SCALE GENOMIC DNA]</scope>
    <source>
        <strain evidence="8 9">513A</strain>
    </source>
</reference>
<keyword evidence="2" id="KW-0004">4Fe-4S</keyword>
<dbReference type="InterPro" id="IPR007197">
    <property type="entry name" value="rSAM"/>
</dbReference>
<dbReference type="PROSITE" id="PS51918">
    <property type="entry name" value="RADICAL_SAM"/>
    <property type="match status" value="1"/>
</dbReference>
<proteinExistence type="predicted"/>
<evidence type="ECO:0000256" key="2">
    <source>
        <dbReference type="ARBA" id="ARBA00022485"/>
    </source>
</evidence>
<feature type="domain" description="Radical SAM core" evidence="7">
    <location>
        <begin position="22"/>
        <end position="240"/>
    </location>
</feature>
<dbReference type="PANTHER" id="PTHR11228">
    <property type="entry name" value="RADICAL SAM DOMAIN PROTEIN"/>
    <property type="match status" value="1"/>
</dbReference>
<keyword evidence="5" id="KW-0408">Iron</keyword>
<evidence type="ECO:0000313" key="9">
    <source>
        <dbReference type="Proteomes" id="UP000324638"/>
    </source>
</evidence>
<evidence type="ECO:0000256" key="4">
    <source>
        <dbReference type="ARBA" id="ARBA00022723"/>
    </source>
</evidence>
<evidence type="ECO:0000256" key="1">
    <source>
        <dbReference type="ARBA" id="ARBA00001966"/>
    </source>
</evidence>
<keyword evidence="3" id="KW-0949">S-adenosyl-L-methionine</keyword>
<dbReference type="SFLD" id="SFLDS00029">
    <property type="entry name" value="Radical_SAM"/>
    <property type="match status" value="1"/>
</dbReference>
<evidence type="ECO:0000256" key="5">
    <source>
        <dbReference type="ARBA" id="ARBA00023004"/>
    </source>
</evidence>
<dbReference type="GO" id="GO:0051536">
    <property type="term" value="F:iron-sulfur cluster binding"/>
    <property type="evidence" value="ECO:0007669"/>
    <property type="project" value="UniProtKB-KW"/>
</dbReference>
<accession>A0A5C8D5M0</accession>
<dbReference type="CDD" id="cd01335">
    <property type="entry name" value="Radical_SAM"/>
    <property type="match status" value="1"/>
</dbReference>
<comment type="cofactor">
    <cofactor evidence="1">
        <name>[4Fe-4S] cluster</name>
        <dbReference type="ChEBI" id="CHEBI:49883"/>
    </cofactor>
</comment>
<dbReference type="RefSeq" id="WP_147738071.1">
    <property type="nucleotide sequence ID" value="NZ_SAXU01000001.1"/>
</dbReference>
<dbReference type="InterPro" id="IPR034391">
    <property type="entry name" value="AdoMet-like_SPASM_containing"/>
</dbReference>
<dbReference type="Gene3D" id="3.20.20.70">
    <property type="entry name" value="Aldolase class I"/>
    <property type="match status" value="1"/>
</dbReference>
<dbReference type="GO" id="GO:0003824">
    <property type="term" value="F:catalytic activity"/>
    <property type="evidence" value="ECO:0007669"/>
    <property type="project" value="InterPro"/>
</dbReference>
<dbReference type="InterPro" id="IPR058240">
    <property type="entry name" value="rSAM_sf"/>
</dbReference>
<name>A0A5C8D5M0_9SPIR</name>
<dbReference type="InterPro" id="IPR023885">
    <property type="entry name" value="4Fe4S-binding_SPASM_dom"/>
</dbReference>
<keyword evidence="4" id="KW-0479">Metal-binding</keyword>
<dbReference type="InterPro" id="IPR050377">
    <property type="entry name" value="Radical_SAM_PqqE_MftC-like"/>
</dbReference>
<dbReference type="SFLD" id="SFLDG01387">
    <property type="entry name" value="BtrN-like_SPASM_domain_contain"/>
    <property type="match status" value="1"/>
</dbReference>